<evidence type="ECO:0000256" key="4">
    <source>
        <dbReference type="ARBA" id="ARBA00013432"/>
    </source>
</evidence>
<dbReference type="SMART" id="SM00563">
    <property type="entry name" value="PlsC"/>
    <property type="match status" value="1"/>
</dbReference>
<name>A0A073JEE4_9RHOB</name>
<evidence type="ECO:0000256" key="1">
    <source>
        <dbReference type="ARBA" id="ARBA00004184"/>
    </source>
</evidence>
<dbReference type="SUPFAM" id="SSF69593">
    <property type="entry name" value="Glycerol-3-phosphate (1)-acyltransferase"/>
    <property type="match status" value="1"/>
</dbReference>
<sequence length="454" mass="51357">MTQTIQLPLWLFIVIVLFATVTALSHFLLPSVRWFFRRRLEKAVARLNTRLTRPIEPFKLARRHDMIQRLVYDPQVTAAIVDHAHTEGVPENVAFEQAKRYAREIVPSFSAFTYFGVGIRIARFLANTVYDVRTGLLNETALKNVAPDATVIFVMNHRSNMDYVLVTYLAARASALSYAVGEWARVWPLSVLIKSMGAYFIRRKSRGALYRRVLQRYVQMATAGGATQAIFPEGGLSLTGRVMPPKLGLLSYVVEAWEESGREVVFVPVAINYDRVLEDRILISANNEGSRRFRARISVILFYILRKGWLRLFGKQMRFGEAAVVFGQPVALSSYAPKPDIEVLGADLMRRIESEMPLSFVPVLSRVMLRATAPMDHDTLQQAMQAEIRAAKTNVLASRDSIRNISLKAEKHMLLRGLIIETDGTYAMNPAEREVLQFYANSIEHFYPDAAPAS</sequence>
<evidence type="ECO:0000256" key="2">
    <source>
        <dbReference type="ARBA" id="ARBA00004765"/>
    </source>
</evidence>
<protein>
    <recommendedName>
        <fullName evidence="4">Glycerol-3-phosphate acyltransferase</fullName>
        <ecNumber evidence="3">2.3.1.15</ecNumber>
    </recommendedName>
</protein>
<keyword evidence="6" id="KW-0812">Transmembrane</keyword>
<evidence type="ECO:0000313" key="8">
    <source>
        <dbReference type="EMBL" id="KEJ96087.1"/>
    </source>
</evidence>
<evidence type="ECO:0000256" key="6">
    <source>
        <dbReference type="SAM" id="Phobius"/>
    </source>
</evidence>
<accession>A0A073JEE4</accession>
<dbReference type="UniPathway" id="UPA00557">
    <property type="reaction ID" value="UER00612"/>
</dbReference>
<dbReference type="Pfam" id="PF01553">
    <property type="entry name" value="Acyltransferase"/>
    <property type="match status" value="1"/>
</dbReference>
<feature type="domain" description="Phospholipid/glycerol acyltransferase" evidence="7">
    <location>
        <begin position="151"/>
        <end position="274"/>
    </location>
</feature>
<dbReference type="InterPro" id="IPR002123">
    <property type="entry name" value="Plipid/glycerol_acylTrfase"/>
</dbReference>
<keyword evidence="9" id="KW-1185">Reference proteome</keyword>
<dbReference type="PANTHER" id="PTHR12563">
    <property type="entry name" value="GLYCEROL-3-PHOSPHATE ACYLTRANSFERASE"/>
    <property type="match status" value="1"/>
</dbReference>
<keyword evidence="6" id="KW-0472">Membrane</keyword>
<dbReference type="OrthoDB" id="335193at2"/>
<dbReference type="AlphaFoldDB" id="A0A073JEE4"/>
<dbReference type="EMBL" id="JAMD01000004">
    <property type="protein sequence ID" value="KEJ96087.1"/>
    <property type="molecule type" value="Genomic_DNA"/>
</dbReference>
<dbReference type="PANTHER" id="PTHR12563:SF17">
    <property type="entry name" value="DIHYDROXYACETONE PHOSPHATE ACYLTRANSFERASE"/>
    <property type="match status" value="1"/>
</dbReference>
<comment type="pathway">
    <text evidence="2">Phospholipid metabolism; CDP-diacylglycerol biosynthesis; CDP-diacylglycerol from sn-glycerol 3-phosphate: step 1/3.</text>
</comment>
<keyword evidence="6" id="KW-1133">Transmembrane helix</keyword>
<dbReference type="RefSeq" id="WP_037925135.1">
    <property type="nucleotide sequence ID" value="NZ_CP054599.1"/>
</dbReference>
<dbReference type="InterPro" id="IPR022284">
    <property type="entry name" value="GPAT/DHAPAT"/>
</dbReference>
<gene>
    <name evidence="8" type="ORF">SUH3_17650</name>
</gene>
<feature type="transmembrane region" description="Helical" evidence="6">
    <location>
        <begin position="6"/>
        <end position="29"/>
    </location>
</feature>
<evidence type="ECO:0000259" key="7">
    <source>
        <dbReference type="SMART" id="SM00563"/>
    </source>
</evidence>
<keyword evidence="8" id="KW-0012">Acyltransferase</keyword>
<comment type="subcellular location">
    <subcellularLocation>
        <location evidence="1">Endomembrane system</location>
        <topology evidence="1">Peripheral membrane protein</topology>
    </subcellularLocation>
</comment>
<evidence type="ECO:0000256" key="3">
    <source>
        <dbReference type="ARBA" id="ARBA00013113"/>
    </source>
</evidence>
<dbReference type="GeneID" id="68871096"/>
<comment type="caution">
    <text evidence="8">The sequence shown here is derived from an EMBL/GenBank/DDBJ whole genome shotgun (WGS) entry which is preliminary data.</text>
</comment>
<dbReference type="GO" id="GO:0004366">
    <property type="term" value="F:glycerol-3-phosphate O-acyltransferase activity"/>
    <property type="evidence" value="ECO:0007669"/>
    <property type="project" value="UniProtKB-EC"/>
</dbReference>
<dbReference type="GO" id="GO:0012505">
    <property type="term" value="C:endomembrane system"/>
    <property type="evidence" value="ECO:0007669"/>
    <property type="project" value="UniProtKB-SubCell"/>
</dbReference>
<reference evidence="8 9" key="1">
    <citation type="submission" date="2014-01" db="EMBL/GenBank/DDBJ databases">
        <title>Sulfitobacter sp. H3 (MCCC 1A00686) Genome Sequencing.</title>
        <authorList>
            <person name="Lai Q."/>
            <person name="Hong Z."/>
        </authorList>
    </citation>
    <scope>NUCLEOTIDE SEQUENCE [LARGE SCALE GENOMIC DNA]</scope>
    <source>
        <strain evidence="8 9">H3</strain>
    </source>
</reference>
<dbReference type="Proteomes" id="UP000027746">
    <property type="component" value="Unassembled WGS sequence"/>
</dbReference>
<evidence type="ECO:0000313" key="9">
    <source>
        <dbReference type="Proteomes" id="UP000027746"/>
    </source>
</evidence>
<evidence type="ECO:0000256" key="5">
    <source>
        <dbReference type="ARBA" id="ARBA00048427"/>
    </source>
</evidence>
<keyword evidence="8" id="KW-0808">Transferase</keyword>
<comment type="catalytic activity">
    <reaction evidence="5">
        <text>sn-glycerol 3-phosphate + an acyl-CoA = a 1-acyl-sn-glycero-3-phosphate + CoA</text>
        <dbReference type="Rhea" id="RHEA:15325"/>
        <dbReference type="ChEBI" id="CHEBI:57287"/>
        <dbReference type="ChEBI" id="CHEBI:57597"/>
        <dbReference type="ChEBI" id="CHEBI:57970"/>
        <dbReference type="ChEBI" id="CHEBI:58342"/>
        <dbReference type="EC" id="2.3.1.15"/>
    </reaction>
</comment>
<proteinExistence type="predicted"/>
<organism evidence="8 9">
    <name type="scientific">Pseudosulfitobacter pseudonitzschiae</name>
    <dbReference type="NCBI Taxonomy" id="1402135"/>
    <lineage>
        <taxon>Bacteria</taxon>
        <taxon>Pseudomonadati</taxon>
        <taxon>Pseudomonadota</taxon>
        <taxon>Alphaproteobacteria</taxon>
        <taxon>Rhodobacterales</taxon>
        <taxon>Roseobacteraceae</taxon>
        <taxon>Pseudosulfitobacter</taxon>
    </lineage>
</organism>
<dbReference type="EC" id="2.3.1.15" evidence="3"/>
<dbReference type="GO" id="GO:0016024">
    <property type="term" value="P:CDP-diacylglycerol biosynthetic process"/>
    <property type="evidence" value="ECO:0007669"/>
    <property type="project" value="UniProtKB-UniPathway"/>
</dbReference>